<organism evidence="3 4">
    <name type="scientific">Mycolicibacillus parakoreensis</name>
    <dbReference type="NCBI Taxonomy" id="1069221"/>
    <lineage>
        <taxon>Bacteria</taxon>
        <taxon>Bacillati</taxon>
        <taxon>Actinomycetota</taxon>
        <taxon>Actinomycetes</taxon>
        <taxon>Mycobacteriales</taxon>
        <taxon>Mycobacteriaceae</taxon>
        <taxon>Mycolicibacillus</taxon>
    </lineage>
</organism>
<dbReference type="Proteomes" id="UP001055200">
    <property type="component" value="Chromosome"/>
</dbReference>
<dbReference type="SMART" id="SM00062">
    <property type="entry name" value="PBPb"/>
    <property type="match status" value="1"/>
</dbReference>
<dbReference type="CDD" id="cd01004">
    <property type="entry name" value="PBP2_MidA_like"/>
    <property type="match status" value="1"/>
</dbReference>
<evidence type="ECO:0000313" key="4">
    <source>
        <dbReference type="Proteomes" id="UP001055200"/>
    </source>
</evidence>
<dbReference type="PANTHER" id="PTHR35936:SF17">
    <property type="entry name" value="ARGININE-BINDING EXTRACELLULAR PROTEIN ARTP"/>
    <property type="match status" value="1"/>
</dbReference>
<reference evidence="3" key="1">
    <citation type="submission" date="2022-08" db="EMBL/GenBank/DDBJ databases">
        <title>Complete genome sequence of 14 non-tuberculosis mycobacteria type-strains.</title>
        <authorList>
            <person name="Igarashi Y."/>
            <person name="Osugi A."/>
            <person name="Mitarai S."/>
        </authorList>
    </citation>
    <scope>NUCLEOTIDE SEQUENCE</scope>
    <source>
        <strain evidence="3">DSM 45575</strain>
    </source>
</reference>
<protein>
    <submittedName>
        <fullName evidence="3">ABC transporter substrate-binding protein</fullName>
    </submittedName>
</protein>
<proteinExistence type="predicted"/>
<dbReference type="EMBL" id="CP092365">
    <property type="protein sequence ID" value="ULN54354.1"/>
    <property type="molecule type" value="Genomic_DNA"/>
</dbReference>
<feature type="domain" description="Solute-binding protein family 3/N-terminal" evidence="2">
    <location>
        <begin position="54"/>
        <end position="279"/>
    </location>
</feature>
<dbReference type="Pfam" id="PF00497">
    <property type="entry name" value="SBP_bac_3"/>
    <property type="match status" value="1"/>
</dbReference>
<evidence type="ECO:0000259" key="2">
    <source>
        <dbReference type="SMART" id="SM00062"/>
    </source>
</evidence>
<dbReference type="Gene3D" id="3.40.190.10">
    <property type="entry name" value="Periplasmic binding protein-like II"/>
    <property type="match status" value="2"/>
</dbReference>
<dbReference type="PANTHER" id="PTHR35936">
    <property type="entry name" value="MEMBRANE-BOUND LYTIC MUREIN TRANSGLYCOSYLASE F"/>
    <property type="match status" value="1"/>
</dbReference>
<evidence type="ECO:0000313" key="3">
    <source>
        <dbReference type="EMBL" id="ULN54354.1"/>
    </source>
</evidence>
<keyword evidence="4" id="KW-1185">Reference proteome</keyword>
<gene>
    <name evidence="3" type="ORF">MIU77_09020</name>
</gene>
<dbReference type="PROSITE" id="PS51257">
    <property type="entry name" value="PROKAR_LIPOPROTEIN"/>
    <property type="match status" value="1"/>
</dbReference>
<dbReference type="InterPro" id="IPR001638">
    <property type="entry name" value="Solute-binding_3/MltF_N"/>
</dbReference>
<dbReference type="RefSeq" id="WP_240172550.1">
    <property type="nucleotide sequence ID" value="NZ_CP092365.1"/>
</dbReference>
<dbReference type="SUPFAM" id="SSF53850">
    <property type="entry name" value="Periplasmic binding protein-like II"/>
    <property type="match status" value="1"/>
</dbReference>
<evidence type="ECO:0000256" key="1">
    <source>
        <dbReference type="ARBA" id="ARBA00022729"/>
    </source>
</evidence>
<accession>A0ABY3U322</accession>
<name>A0ABY3U322_9MYCO</name>
<keyword evidence="1" id="KW-0732">Signal</keyword>
<sequence>MRIRTWGVALLWAATVLTGGCVHNVDEPAGLPTTTVAVSRVAALVPPAVAARSRLVIGVNLPQPPNQFRDSAGRIVGFDIDLITAVATTLGLRADFRQADFEKIIPAVRAGAYDVGTASFTDTRARERVVDFVTYFATGTLWVQRAGSTLTPQRACGRTVAVQTATMADTHEVPAASAACRRRGHPPVEKVKFDRQDVATNALLLGRVQAMAADRPVSAWAIEQSGGRLVAAGKPSTPAPYGWPVAKDGGLAEPIRRAVQHLIDTGAYRRIAEAWTLTSGMVTAAVINGARG</sequence>